<dbReference type="InterPro" id="IPR000834">
    <property type="entry name" value="Peptidase_M14"/>
</dbReference>
<comment type="caution">
    <text evidence="4">The sequence shown here is derived from an EMBL/GenBank/DDBJ whole genome shotgun (WGS) entry which is preliminary data.</text>
</comment>
<dbReference type="SUPFAM" id="SSF53187">
    <property type="entry name" value="Zn-dependent exopeptidases"/>
    <property type="match status" value="1"/>
</dbReference>
<name>A0A9D7STG9_9BACT</name>
<dbReference type="Gene3D" id="3.40.630.10">
    <property type="entry name" value="Zn peptidases"/>
    <property type="match status" value="1"/>
</dbReference>
<comment type="similarity">
    <text evidence="2">Belongs to the peptidase M14 family.</text>
</comment>
<evidence type="ECO:0000313" key="4">
    <source>
        <dbReference type="EMBL" id="MBK9982848.1"/>
    </source>
</evidence>
<dbReference type="PANTHER" id="PTHR12756">
    <property type="entry name" value="CYTOSOLIC CARBOXYPEPTIDASE"/>
    <property type="match status" value="1"/>
</dbReference>
<dbReference type="PANTHER" id="PTHR12756:SF11">
    <property type="entry name" value="CYTOSOLIC CARBOXYPEPTIDASE 1"/>
    <property type="match status" value="1"/>
</dbReference>
<dbReference type="Pfam" id="PF00246">
    <property type="entry name" value="Peptidase_M14"/>
    <property type="match status" value="1"/>
</dbReference>
<dbReference type="GO" id="GO:0004181">
    <property type="term" value="F:metallocarboxypeptidase activity"/>
    <property type="evidence" value="ECO:0007669"/>
    <property type="project" value="InterPro"/>
</dbReference>
<reference evidence="4 5" key="1">
    <citation type="submission" date="2020-10" db="EMBL/GenBank/DDBJ databases">
        <title>Connecting structure to function with the recovery of over 1000 high-quality activated sludge metagenome-assembled genomes encoding full-length rRNA genes using long-read sequencing.</title>
        <authorList>
            <person name="Singleton C.M."/>
            <person name="Petriglieri F."/>
            <person name="Kristensen J.M."/>
            <person name="Kirkegaard R.H."/>
            <person name="Michaelsen T.Y."/>
            <person name="Andersen M.H."/>
            <person name="Karst S.M."/>
            <person name="Dueholm M.S."/>
            <person name="Nielsen P.H."/>
            <person name="Albertsen M."/>
        </authorList>
    </citation>
    <scope>NUCLEOTIDE SEQUENCE [LARGE SCALE GENOMIC DNA]</scope>
    <source>
        <strain evidence="4">Ribe_18-Q3-R11-54_MAXAC.273</strain>
    </source>
</reference>
<dbReference type="InterPro" id="IPR050821">
    <property type="entry name" value="Cytosolic_carboxypeptidase"/>
</dbReference>
<dbReference type="GO" id="GO:0006508">
    <property type="term" value="P:proteolysis"/>
    <property type="evidence" value="ECO:0007669"/>
    <property type="project" value="InterPro"/>
</dbReference>
<evidence type="ECO:0000256" key="2">
    <source>
        <dbReference type="PROSITE-ProRule" id="PRU01379"/>
    </source>
</evidence>
<dbReference type="Gene3D" id="2.60.40.3120">
    <property type="match status" value="1"/>
</dbReference>
<dbReference type="CDD" id="cd06234">
    <property type="entry name" value="M14_PaCCP-like"/>
    <property type="match status" value="1"/>
</dbReference>
<feature type="active site" description="Proton donor/acceptor" evidence="2">
    <location>
        <position position="336"/>
    </location>
</feature>
<feature type="domain" description="Peptidase M14" evidence="3">
    <location>
        <begin position="111"/>
        <end position="375"/>
    </location>
</feature>
<dbReference type="InterPro" id="IPR040626">
    <property type="entry name" value="Pepdidase_M14_N"/>
</dbReference>
<dbReference type="Proteomes" id="UP000808337">
    <property type="component" value="Unassembled WGS sequence"/>
</dbReference>
<dbReference type="GO" id="GO:0008270">
    <property type="term" value="F:zinc ion binding"/>
    <property type="evidence" value="ECO:0007669"/>
    <property type="project" value="InterPro"/>
</dbReference>
<dbReference type="Pfam" id="PF18027">
    <property type="entry name" value="Pepdidase_M14_N"/>
    <property type="match status" value="1"/>
</dbReference>
<dbReference type="SMART" id="SM00631">
    <property type="entry name" value="Zn_pept"/>
    <property type="match status" value="1"/>
</dbReference>
<protein>
    <recommendedName>
        <fullName evidence="3">Peptidase M14 domain-containing protein</fullName>
    </recommendedName>
</protein>
<evidence type="ECO:0000256" key="1">
    <source>
        <dbReference type="ARBA" id="ARBA00001947"/>
    </source>
</evidence>
<evidence type="ECO:0000313" key="5">
    <source>
        <dbReference type="Proteomes" id="UP000808337"/>
    </source>
</evidence>
<accession>A0A9D7STG9</accession>
<organism evidence="4 5">
    <name type="scientific">Candidatus Opimibacter skivensis</name>
    <dbReference type="NCBI Taxonomy" id="2982028"/>
    <lineage>
        <taxon>Bacteria</taxon>
        <taxon>Pseudomonadati</taxon>
        <taxon>Bacteroidota</taxon>
        <taxon>Saprospiria</taxon>
        <taxon>Saprospirales</taxon>
        <taxon>Saprospiraceae</taxon>
        <taxon>Candidatus Opimibacter</taxon>
    </lineage>
</organism>
<dbReference type="EMBL" id="JADKGY010000008">
    <property type="protein sequence ID" value="MBK9982848.1"/>
    <property type="molecule type" value="Genomic_DNA"/>
</dbReference>
<gene>
    <name evidence="4" type="ORF">IPP15_10585</name>
</gene>
<proteinExistence type="inferred from homology"/>
<evidence type="ECO:0000259" key="3">
    <source>
        <dbReference type="PROSITE" id="PS52035"/>
    </source>
</evidence>
<comment type="cofactor">
    <cofactor evidence="1">
        <name>Zn(2+)</name>
        <dbReference type="ChEBI" id="CHEBI:29105"/>
    </cofactor>
</comment>
<sequence>MEISSNFDSGNIEVAGIDAKKNEFRLRIRKDTNSDFLQWFHFRLTGAEKKNCKLSIINAGKTAYPEGWKGYNVCASYDREEWFRIPTTYVNGVLKFNFTPGHNAVYFAYFAPYSYERHLDLIHHAQMASDVKVEVIGKTFLGRSIEMLVIGKPRKDKKIIWVIARQHPGEPMAEWFIEGFLERLLDHHDSVSNKLLEDAIFYVVPNMNLDGSIAGNLRSSASGANLNREWQKPSKKTSPEVYYVRNKIHETGINLMLDVHGDEELPYNFIAASEGIPDYTEYLATLEKKFINHWMDTCPDFQDTHKYPFDKFGEANLTLCSNYIAQRYGCLALTIEMPFKDNADIPDKKYGWSDVRSRVLGASVLNPVLNVLPYLG</sequence>
<dbReference type="AlphaFoldDB" id="A0A9D7STG9"/>
<dbReference type="PROSITE" id="PS52035">
    <property type="entry name" value="PEPTIDASE_M14"/>
    <property type="match status" value="1"/>
</dbReference>